<dbReference type="EMBL" id="WHPF01000004">
    <property type="protein sequence ID" value="NNV55050.1"/>
    <property type="molecule type" value="Genomic_DNA"/>
</dbReference>
<dbReference type="Pfam" id="PF13835">
    <property type="entry name" value="DUF4194"/>
    <property type="match status" value="1"/>
</dbReference>
<keyword evidence="2" id="KW-1185">Reference proteome</keyword>
<evidence type="ECO:0000313" key="2">
    <source>
        <dbReference type="Proteomes" id="UP000598971"/>
    </source>
</evidence>
<dbReference type="AlphaFoldDB" id="A0A8J8FBN9"/>
<gene>
    <name evidence="1" type="ORF">GD597_06240</name>
</gene>
<dbReference type="RefSeq" id="WP_171606981.1">
    <property type="nucleotide sequence ID" value="NZ_WHPF01000004.1"/>
</dbReference>
<protein>
    <submittedName>
        <fullName evidence="1">DUF4194 domain-containing protein</fullName>
    </submittedName>
</protein>
<reference evidence="1" key="1">
    <citation type="submission" date="2019-10" db="EMBL/GenBank/DDBJ databases">
        <title>Draft genome sequence of Panacibacter sp. KCS-6.</title>
        <authorList>
            <person name="Yim K.J."/>
        </authorList>
    </citation>
    <scope>NUCLEOTIDE SEQUENCE</scope>
    <source>
        <strain evidence="1">KCS-6</strain>
    </source>
</reference>
<name>A0A8J8FBN9_9BACT</name>
<organism evidence="1 2">
    <name type="scientific">Limnovirga soli</name>
    <dbReference type="NCBI Taxonomy" id="2656915"/>
    <lineage>
        <taxon>Bacteria</taxon>
        <taxon>Pseudomonadati</taxon>
        <taxon>Bacteroidota</taxon>
        <taxon>Chitinophagia</taxon>
        <taxon>Chitinophagales</taxon>
        <taxon>Chitinophagaceae</taxon>
        <taxon>Limnovirga</taxon>
    </lineage>
</organism>
<accession>A0A8J8FBN9</accession>
<dbReference type="InterPro" id="IPR025449">
    <property type="entry name" value="JetB"/>
</dbReference>
<proteinExistence type="predicted"/>
<comment type="caution">
    <text evidence="1">The sequence shown here is derived from an EMBL/GenBank/DDBJ whole genome shotgun (WGS) entry which is preliminary data.</text>
</comment>
<evidence type="ECO:0000313" key="1">
    <source>
        <dbReference type="EMBL" id="NNV55050.1"/>
    </source>
</evidence>
<sequence length="189" mass="22391">MIKQYSHILVALLKGIVYSHQEKVWDELLKPENESDVKRYFADINLELIIDKSEGYAYLKQKQSEEEDEEAPKLIERRQLNFHVSLLCLLLRKHLIENDREGESTKAILTRDEIIQLVKPFYRETTNEANQQKQIEAAMKRVIEEGFLRKMKTEEEQYEINRIIKAFVNADVVKDALDKLQNYANQYSE</sequence>
<dbReference type="Proteomes" id="UP000598971">
    <property type="component" value="Unassembled WGS sequence"/>
</dbReference>